<dbReference type="InterPro" id="IPR037066">
    <property type="entry name" value="Plug_dom_sf"/>
</dbReference>
<evidence type="ECO:0000313" key="2">
    <source>
        <dbReference type="EMBL" id="MFC0263805.1"/>
    </source>
</evidence>
<proteinExistence type="predicted"/>
<dbReference type="Gene3D" id="2.170.130.10">
    <property type="entry name" value="TonB-dependent receptor, plug domain"/>
    <property type="match status" value="1"/>
</dbReference>
<sequence>MTNFETEKQSFSAENFESAIGGAATDILRNLPGVSINAEGQLSIRGNVGFVVMLNGRPVQGDPVTLLGQLPANSVEKIEWISSPSAQYDSEGKAGIINITTVRVTTDGLYLQVNSRFGLPSIENYGNAQSQKRYGSDFNLNFVKGKWDFSLGAGYLRNDQAGRREGNVITYRGDTATHFPSRGERSIDEINYSGRFTLGYNPNEKNSLNLGFYAGVRDRVRTADILYFDNHRQINGIRQDSFQYFNANDQNRRGDFVLGSIDYSLKFDSRASLSSSFLYEYTMLGGPTINRNLGYPDLSLVYQDEYNTNDNPLNGIRWNLD</sequence>
<dbReference type="InterPro" id="IPR012910">
    <property type="entry name" value="Plug_dom"/>
</dbReference>
<dbReference type="EMBL" id="JBHLWI010000038">
    <property type="protein sequence ID" value="MFC0263805.1"/>
    <property type="molecule type" value="Genomic_DNA"/>
</dbReference>
<reference evidence="2 3" key="1">
    <citation type="submission" date="2024-09" db="EMBL/GenBank/DDBJ databases">
        <authorList>
            <person name="Sun Q."/>
            <person name="Mori K."/>
        </authorList>
    </citation>
    <scope>NUCLEOTIDE SEQUENCE [LARGE SCALE GENOMIC DNA]</scope>
    <source>
        <strain evidence="2 3">CCM 7650</strain>
    </source>
</reference>
<comment type="caution">
    <text evidence="2">The sequence shown here is derived from an EMBL/GenBank/DDBJ whole genome shotgun (WGS) entry which is preliminary data.</text>
</comment>
<keyword evidence="2" id="KW-0675">Receptor</keyword>
<dbReference type="SUPFAM" id="SSF56935">
    <property type="entry name" value="Porins"/>
    <property type="match status" value="1"/>
</dbReference>
<dbReference type="Pfam" id="PF07715">
    <property type="entry name" value="Plug"/>
    <property type="match status" value="1"/>
</dbReference>
<dbReference type="PANTHER" id="PTHR40980">
    <property type="entry name" value="PLUG DOMAIN-CONTAINING PROTEIN"/>
    <property type="match status" value="1"/>
</dbReference>
<feature type="domain" description="TonB-dependent receptor plug" evidence="1">
    <location>
        <begin position="9"/>
        <end position="95"/>
    </location>
</feature>
<name>A0ABV6FWY9_9BACT</name>
<evidence type="ECO:0000259" key="1">
    <source>
        <dbReference type="Pfam" id="PF07715"/>
    </source>
</evidence>
<gene>
    <name evidence="2" type="ORF">ACFFIP_14015</name>
</gene>
<dbReference type="RefSeq" id="WP_382388315.1">
    <property type="nucleotide sequence ID" value="NZ_JBHLWI010000038.1"/>
</dbReference>
<dbReference type="PANTHER" id="PTHR40980:SF4">
    <property type="entry name" value="TONB-DEPENDENT RECEPTOR-LIKE BETA-BARREL DOMAIN-CONTAINING PROTEIN"/>
    <property type="match status" value="1"/>
</dbReference>
<protein>
    <submittedName>
        <fullName evidence="2">TonB-dependent receptor plug domain-containing protein</fullName>
    </submittedName>
</protein>
<keyword evidence="3" id="KW-1185">Reference proteome</keyword>
<organism evidence="2 3">
    <name type="scientific">Fontibacter flavus</name>
    <dbReference type="NCBI Taxonomy" id="654838"/>
    <lineage>
        <taxon>Bacteria</taxon>
        <taxon>Pseudomonadati</taxon>
        <taxon>Bacteroidota</taxon>
        <taxon>Cytophagia</taxon>
        <taxon>Cytophagales</taxon>
        <taxon>Cyclobacteriaceae</taxon>
        <taxon>Fontibacter</taxon>
    </lineage>
</organism>
<evidence type="ECO:0000313" key="3">
    <source>
        <dbReference type="Proteomes" id="UP001589797"/>
    </source>
</evidence>
<dbReference type="Proteomes" id="UP001589797">
    <property type="component" value="Unassembled WGS sequence"/>
</dbReference>
<accession>A0ABV6FWY9</accession>